<dbReference type="Proteomes" id="UP000287651">
    <property type="component" value="Unassembled WGS sequence"/>
</dbReference>
<keyword evidence="1" id="KW-1133">Transmembrane helix</keyword>
<comment type="caution">
    <text evidence="2">The sequence shown here is derived from an EMBL/GenBank/DDBJ whole genome shotgun (WGS) entry which is preliminary data.</text>
</comment>
<accession>A0A426ZUU0</accession>
<reference evidence="2 3" key="1">
    <citation type="journal article" date="2014" name="Agronomy (Basel)">
        <title>A Draft Genome Sequence for Ensete ventricosum, the Drought-Tolerant Tree Against Hunger.</title>
        <authorList>
            <person name="Harrison J."/>
            <person name="Moore K.A."/>
            <person name="Paszkiewicz K."/>
            <person name="Jones T."/>
            <person name="Grant M."/>
            <person name="Ambacheew D."/>
            <person name="Muzemil S."/>
            <person name="Studholme D.J."/>
        </authorList>
    </citation>
    <scope>NUCLEOTIDE SEQUENCE [LARGE SCALE GENOMIC DNA]</scope>
</reference>
<dbReference type="AlphaFoldDB" id="A0A426ZUU0"/>
<evidence type="ECO:0000256" key="1">
    <source>
        <dbReference type="SAM" id="Phobius"/>
    </source>
</evidence>
<protein>
    <submittedName>
        <fullName evidence="2">Uncharacterized protein</fullName>
    </submittedName>
</protein>
<name>A0A426ZUU0_ENSVE</name>
<evidence type="ECO:0000313" key="2">
    <source>
        <dbReference type="EMBL" id="RRT67738.1"/>
    </source>
</evidence>
<organism evidence="2 3">
    <name type="scientific">Ensete ventricosum</name>
    <name type="common">Abyssinian banana</name>
    <name type="synonym">Musa ensete</name>
    <dbReference type="NCBI Taxonomy" id="4639"/>
    <lineage>
        <taxon>Eukaryota</taxon>
        <taxon>Viridiplantae</taxon>
        <taxon>Streptophyta</taxon>
        <taxon>Embryophyta</taxon>
        <taxon>Tracheophyta</taxon>
        <taxon>Spermatophyta</taxon>
        <taxon>Magnoliopsida</taxon>
        <taxon>Liliopsida</taxon>
        <taxon>Zingiberales</taxon>
        <taxon>Musaceae</taxon>
        <taxon>Ensete</taxon>
    </lineage>
</organism>
<sequence length="222" mass="25009">MMAGVGERHRLNPYFDALLHLVGVFFCVPRCAHGSYQINCVLLRSMQVGFVPGLPARLPNQDPALRRRRLATHCILPLLRHLCLLLQLCTAVVALGIYAKERNRSGGYGEIDLSLEPANDLAAFRILTYIYRKPHVSHLVWAFSWASHVAALNLWESITKLSLIGQSYEAPTRLGPRDEDGEYRVQQESVGKFVMEMADTLTRSAPLRPSLLAFFALQQLLR</sequence>
<dbReference type="EMBL" id="AMZH03004928">
    <property type="protein sequence ID" value="RRT67738.1"/>
    <property type="molecule type" value="Genomic_DNA"/>
</dbReference>
<proteinExistence type="predicted"/>
<keyword evidence="1" id="KW-0812">Transmembrane</keyword>
<gene>
    <name evidence="2" type="ORF">B296_00025585</name>
</gene>
<feature type="transmembrane region" description="Helical" evidence="1">
    <location>
        <begin position="78"/>
        <end position="99"/>
    </location>
</feature>
<evidence type="ECO:0000313" key="3">
    <source>
        <dbReference type="Proteomes" id="UP000287651"/>
    </source>
</evidence>
<keyword evidence="1" id="KW-0472">Membrane</keyword>